<sequence length="111" mass="12680">MFVDESPGTDRLEDLRAELDEIDGRLLDVVRERIECCVRIAGHKLEHDVPMMQPHRIGLVQRRAAEYGRAHGVDEDFLRRLYDLLIGETCRVEDLVMGNTPAQERPPCAPS</sequence>
<dbReference type="InterPro" id="IPR008241">
    <property type="entry name" value="Isochorismate_pyruvate-lyase"/>
</dbReference>
<evidence type="ECO:0000313" key="3">
    <source>
        <dbReference type="Proteomes" id="UP001501747"/>
    </source>
</evidence>
<gene>
    <name evidence="2" type="ORF">GCM10022247_01600</name>
</gene>
<accession>A0ABP7QRG3</accession>
<dbReference type="SMART" id="SM00830">
    <property type="entry name" value="CM_2"/>
    <property type="match status" value="1"/>
</dbReference>
<feature type="domain" description="Chorismate mutase" evidence="1">
    <location>
        <begin position="6"/>
        <end position="97"/>
    </location>
</feature>
<dbReference type="SUPFAM" id="SSF48600">
    <property type="entry name" value="Chorismate mutase II"/>
    <property type="match status" value="1"/>
</dbReference>
<dbReference type="InterPro" id="IPR036263">
    <property type="entry name" value="Chorismate_II_sf"/>
</dbReference>
<evidence type="ECO:0000259" key="1">
    <source>
        <dbReference type="PROSITE" id="PS51168"/>
    </source>
</evidence>
<evidence type="ECO:0000313" key="2">
    <source>
        <dbReference type="EMBL" id="GAA3986945.1"/>
    </source>
</evidence>
<dbReference type="Proteomes" id="UP001501747">
    <property type="component" value="Unassembled WGS sequence"/>
</dbReference>
<dbReference type="NCBIfam" id="TIGR01803">
    <property type="entry name" value="CM-like"/>
    <property type="match status" value="1"/>
</dbReference>
<dbReference type="InterPro" id="IPR036979">
    <property type="entry name" value="CM_dom_sf"/>
</dbReference>
<dbReference type="InterPro" id="IPR002701">
    <property type="entry name" value="CM_II_prokaryot"/>
</dbReference>
<dbReference type="PROSITE" id="PS51168">
    <property type="entry name" value="CHORISMATE_MUT_2"/>
    <property type="match status" value="1"/>
</dbReference>
<dbReference type="Gene3D" id="1.20.59.10">
    <property type="entry name" value="Chorismate mutase"/>
    <property type="match status" value="1"/>
</dbReference>
<name>A0ABP7QRG3_9PSEU</name>
<keyword evidence="3" id="KW-1185">Reference proteome</keyword>
<dbReference type="Pfam" id="PF01817">
    <property type="entry name" value="CM_2"/>
    <property type="match status" value="1"/>
</dbReference>
<comment type="caution">
    <text evidence="2">The sequence shown here is derived from an EMBL/GenBank/DDBJ whole genome shotgun (WGS) entry which is preliminary data.</text>
</comment>
<proteinExistence type="predicted"/>
<organism evidence="2 3">
    <name type="scientific">Allokutzneria multivorans</name>
    <dbReference type="NCBI Taxonomy" id="1142134"/>
    <lineage>
        <taxon>Bacteria</taxon>
        <taxon>Bacillati</taxon>
        <taxon>Actinomycetota</taxon>
        <taxon>Actinomycetes</taxon>
        <taxon>Pseudonocardiales</taxon>
        <taxon>Pseudonocardiaceae</taxon>
        <taxon>Allokutzneria</taxon>
    </lineage>
</organism>
<reference evidence="3" key="1">
    <citation type="journal article" date="2019" name="Int. J. Syst. Evol. Microbiol.">
        <title>The Global Catalogue of Microorganisms (GCM) 10K type strain sequencing project: providing services to taxonomists for standard genome sequencing and annotation.</title>
        <authorList>
            <consortium name="The Broad Institute Genomics Platform"/>
            <consortium name="The Broad Institute Genome Sequencing Center for Infectious Disease"/>
            <person name="Wu L."/>
            <person name="Ma J."/>
        </authorList>
    </citation>
    <scope>NUCLEOTIDE SEQUENCE [LARGE SCALE GENOMIC DNA]</scope>
    <source>
        <strain evidence="3">JCM 17342</strain>
    </source>
</reference>
<dbReference type="EMBL" id="BAABAL010000003">
    <property type="protein sequence ID" value="GAA3986945.1"/>
    <property type="molecule type" value="Genomic_DNA"/>
</dbReference>
<protein>
    <recommendedName>
        <fullName evidence="1">Chorismate mutase domain-containing protein</fullName>
    </recommendedName>
</protein>